<keyword evidence="7 8" id="KW-0030">Aminoacyl-tRNA synthetase</keyword>
<dbReference type="SMART" id="SM00363">
    <property type="entry name" value="S4"/>
    <property type="match status" value="1"/>
</dbReference>
<evidence type="ECO:0000313" key="11">
    <source>
        <dbReference type="EMBL" id="MBU3220544.1"/>
    </source>
</evidence>
<evidence type="ECO:0000256" key="9">
    <source>
        <dbReference type="PROSITE-ProRule" id="PRU00182"/>
    </source>
</evidence>
<evidence type="ECO:0000256" key="2">
    <source>
        <dbReference type="ARBA" id="ARBA00022598"/>
    </source>
</evidence>
<gene>
    <name evidence="8" type="primary">tyrS</name>
    <name evidence="11" type="ORF">KPL27_10665</name>
</gene>
<keyword evidence="1 8" id="KW-0963">Cytoplasm</keyword>
<feature type="domain" description="RNA-binding S4" evidence="10">
    <location>
        <begin position="339"/>
        <end position="396"/>
    </location>
</feature>
<keyword evidence="12" id="KW-1185">Reference proteome</keyword>
<dbReference type="Proteomes" id="UP000740830">
    <property type="component" value="Unassembled WGS sequence"/>
</dbReference>
<organism evidence="11 12">
    <name type="scientific">Clostridium algidicarnis</name>
    <dbReference type="NCBI Taxonomy" id="37659"/>
    <lineage>
        <taxon>Bacteria</taxon>
        <taxon>Bacillati</taxon>
        <taxon>Bacillota</taxon>
        <taxon>Clostridia</taxon>
        <taxon>Eubacteriales</taxon>
        <taxon>Clostridiaceae</taxon>
        <taxon>Clostridium</taxon>
    </lineage>
</organism>
<dbReference type="PROSITE" id="PS50889">
    <property type="entry name" value="S4"/>
    <property type="match status" value="1"/>
</dbReference>
<evidence type="ECO:0000256" key="3">
    <source>
        <dbReference type="ARBA" id="ARBA00022741"/>
    </source>
</evidence>
<dbReference type="InterPro" id="IPR002305">
    <property type="entry name" value="aa-tRNA-synth_Ic"/>
</dbReference>
<dbReference type="GO" id="GO:0004831">
    <property type="term" value="F:tyrosine-tRNA ligase activity"/>
    <property type="evidence" value="ECO:0007669"/>
    <property type="project" value="UniProtKB-EC"/>
</dbReference>
<dbReference type="CDD" id="cd00165">
    <property type="entry name" value="S4"/>
    <property type="match status" value="1"/>
</dbReference>
<feature type="short sequence motif" description="'HIGH' region" evidence="8">
    <location>
        <begin position="46"/>
        <end position="55"/>
    </location>
</feature>
<dbReference type="InterPro" id="IPR054608">
    <property type="entry name" value="SYY-like_C"/>
</dbReference>
<dbReference type="PANTHER" id="PTHR11766:SF1">
    <property type="entry name" value="TYROSINE--TRNA LIGASE"/>
    <property type="match status" value="1"/>
</dbReference>
<comment type="caution">
    <text evidence="11">The sequence shown here is derived from an EMBL/GenBank/DDBJ whole genome shotgun (WGS) entry which is preliminary data.</text>
</comment>
<dbReference type="RefSeq" id="WP_216132360.1">
    <property type="nucleotide sequence ID" value="NZ_JAHLDG010000016.1"/>
</dbReference>
<keyword evidence="4 8" id="KW-0067">ATP-binding</keyword>
<dbReference type="Pfam" id="PF22421">
    <property type="entry name" value="SYY_C-terminal"/>
    <property type="match status" value="1"/>
</dbReference>
<evidence type="ECO:0000256" key="7">
    <source>
        <dbReference type="ARBA" id="ARBA00023146"/>
    </source>
</evidence>
<dbReference type="EMBL" id="JAHLDG010000016">
    <property type="protein sequence ID" value="MBU3220544.1"/>
    <property type="molecule type" value="Genomic_DNA"/>
</dbReference>
<evidence type="ECO:0000256" key="6">
    <source>
        <dbReference type="ARBA" id="ARBA00022917"/>
    </source>
</evidence>
<comment type="similarity">
    <text evidence="8">Belongs to the class-I aminoacyl-tRNA synthetase family. TyrS type 2 subfamily.</text>
</comment>
<dbReference type="NCBIfam" id="TIGR00234">
    <property type="entry name" value="tyrS"/>
    <property type="match status" value="1"/>
</dbReference>
<dbReference type="Pfam" id="PF00579">
    <property type="entry name" value="tRNA-synt_1b"/>
    <property type="match status" value="1"/>
</dbReference>
<reference evidence="11 12" key="1">
    <citation type="submission" date="2021-06" db="EMBL/GenBank/DDBJ databases">
        <title>Clostridia strains as spoilage organisms.</title>
        <authorList>
            <person name="Wambui J."/>
            <person name="Stephan R."/>
            <person name="Stevens M.J.A."/>
        </authorList>
    </citation>
    <scope>NUCLEOTIDE SEQUENCE [LARGE SCALE GENOMIC DNA]</scope>
    <source>
        <strain evidence="11 12">CM013</strain>
    </source>
</reference>
<evidence type="ECO:0000256" key="4">
    <source>
        <dbReference type="ARBA" id="ARBA00022840"/>
    </source>
</evidence>
<feature type="binding site" evidence="8">
    <location>
        <position position="233"/>
    </location>
    <ligand>
        <name>ATP</name>
        <dbReference type="ChEBI" id="CHEBI:30616"/>
    </ligand>
</feature>
<keyword evidence="6 8" id="KW-0648">Protein biosynthesis</keyword>
<dbReference type="InterPro" id="IPR024088">
    <property type="entry name" value="Tyr-tRNA-ligase_bac-type"/>
</dbReference>
<dbReference type="InterPro" id="IPR002942">
    <property type="entry name" value="S4_RNA-bd"/>
</dbReference>
<evidence type="ECO:0000313" key="12">
    <source>
        <dbReference type="Proteomes" id="UP000740830"/>
    </source>
</evidence>
<dbReference type="InterPro" id="IPR002307">
    <property type="entry name" value="Tyr-tRNA-ligase"/>
</dbReference>
<evidence type="ECO:0000256" key="1">
    <source>
        <dbReference type="ARBA" id="ARBA00022490"/>
    </source>
</evidence>
<keyword evidence="5 9" id="KW-0694">RNA-binding</keyword>
<name>A0ABS6C4X2_9CLOT</name>
<keyword evidence="2 8" id="KW-0436">Ligase</keyword>
<dbReference type="EC" id="6.1.1.1" evidence="8"/>
<comment type="subcellular location">
    <subcellularLocation>
        <location evidence="8">Cytoplasm</location>
    </subcellularLocation>
</comment>
<dbReference type="CDD" id="cd00805">
    <property type="entry name" value="TyrRS_core"/>
    <property type="match status" value="1"/>
</dbReference>
<dbReference type="InterPro" id="IPR024108">
    <property type="entry name" value="Tyr-tRNA-ligase_bac_2"/>
</dbReference>
<keyword evidence="3 8" id="KW-0547">Nucleotide-binding</keyword>
<dbReference type="PANTHER" id="PTHR11766">
    <property type="entry name" value="TYROSYL-TRNA SYNTHETASE"/>
    <property type="match status" value="1"/>
</dbReference>
<sequence length="399" mass="45829">MISVDEQLKIIKKGAAEIINEEELKEKLVKAEKENRPLVVKLGLDPSASDIHIGHAVVLRKIKQLQDLGHRAVIIIGDFTGMIGDPTGKSKARKQLTKEQVMENARTYEKQIFKILDKEKTDLRFNSEWLEKLNFRDVIELSAKYSVARMLEREDFKNRFKNEISIGIHEFFYPLMQAYDSIAIDADIELGGTDQRFNILMGRTMQKEYGKECQIALFMPILEGLDGKEKMSKSLGNYIGIYDSPELMYTKTMEIPDDLIIKYFELATDIHPDKINEMKANLQSDSVNPRDVKMSLAKEIVRLYHSEEDSLKAEHHFVHVFQKNQMPEDLEPVKITDTMNFIEVIVYAKLASSNSEARRLITQGGVRINGEKVSDFNDVKLKDEDIIQVGKKKFAKIKL</sequence>
<feature type="short sequence motif" description="'KMSKS' region" evidence="8">
    <location>
        <begin position="230"/>
        <end position="234"/>
    </location>
</feature>
<comment type="catalytic activity">
    <reaction evidence="8">
        <text>tRNA(Tyr) + L-tyrosine + ATP = L-tyrosyl-tRNA(Tyr) + AMP + diphosphate + H(+)</text>
        <dbReference type="Rhea" id="RHEA:10220"/>
        <dbReference type="Rhea" id="RHEA-COMP:9706"/>
        <dbReference type="Rhea" id="RHEA-COMP:9707"/>
        <dbReference type="ChEBI" id="CHEBI:15378"/>
        <dbReference type="ChEBI" id="CHEBI:30616"/>
        <dbReference type="ChEBI" id="CHEBI:33019"/>
        <dbReference type="ChEBI" id="CHEBI:58315"/>
        <dbReference type="ChEBI" id="CHEBI:78442"/>
        <dbReference type="ChEBI" id="CHEBI:78536"/>
        <dbReference type="ChEBI" id="CHEBI:456215"/>
        <dbReference type="EC" id="6.1.1.1"/>
    </reaction>
</comment>
<evidence type="ECO:0000259" key="10">
    <source>
        <dbReference type="SMART" id="SM00363"/>
    </source>
</evidence>
<comment type="function">
    <text evidence="8">Catalyzes the attachment of tyrosine to tRNA(Tyr) in a two-step reaction: tyrosine is first activated by ATP to form Tyr-AMP and then transferred to the acceptor end of tRNA(Tyr).</text>
</comment>
<comment type="subunit">
    <text evidence="8">Homodimer.</text>
</comment>
<dbReference type="HAMAP" id="MF_02007">
    <property type="entry name" value="Tyr_tRNA_synth_type2"/>
    <property type="match status" value="1"/>
</dbReference>
<accession>A0ABS6C4X2</accession>
<protein>
    <recommendedName>
        <fullName evidence="8">Tyrosine--tRNA ligase</fullName>
        <ecNumber evidence="8">6.1.1.1</ecNumber>
    </recommendedName>
    <alternativeName>
        <fullName evidence="8">Tyrosyl-tRNA synthetase</fullName>
        <shortName evidence="8">TyrRS</shortName>
    </alternativeName>
</protein>
<evidence type="ECO:0000256" key="8">
    <source>
        <dbReference type="HAMAP-Rule" id="MF_02007"/>
    </source>
</evidence>
<evidence type="ECO:0000256" key="5">
    <source>
        <dbReference type="ARBA" id="ARBA00022884"/>
    </source>
</evidence>
<proteinExistence type="inferred from homology"/>